<reference evidence="1 2" key="1">
    <citation type="journal article" date="2018" name="Front. Plant Sci.">
        <title>Red Clover (Trifolium pratense) and Zigzag Clover (T. medium) - A Picture of Genomic Similarities and Differences.</title>
        <authorList>
            <person name="Dluhosova J."/>
            <person name="Istvanek J."/>
            <person name="Nedelnik J."/>
            <person name="Repkova J."/>
        </authorList>
    </citation>
    <scope>NUCLEOTIDE SEQUENCE [LARGE SCALE GENOMIC DNA]</scope>
    <source>
        <strain evidence="2">cv. 10/8</strain>
        <tissue evidence="1">Leaf</tissue>
    </source>
</reference>
<proteinExistence type="predicted"/>
<dbReference type="Proteomes" id="UP000265520">
    <property type="component" value="Unassembled WGS sequence"/>
</dbReference>
<accession>A0A392VEC6</accession>
<dbReference type="EMBL" id="LXQA011124942">
    <property type="protein sequence ID" value="MCI85832.1"/>
    <property type="molecule type" value="Genomic_DNA"/>
</dbReference>
<comment type="caution">
    <text evidence="1">The sequence shown here is derived from an EMBL/GenBank/DDBJ whole genome shotgun (WGS) entry which is preliminary data.</text>
</comment>
<evidence type="ECO:0000313" key="1">
    <source>
        <dbReference type="EMBL" id="MCI85832.1"/>
    </source>
</evidence>
<dbReference type="AlphaFoldDB" id="A0A392VEC6"/>
<name>A0A392VEC6_9FABA</name>
<protein>
    <submittedName>
        <fullName evidence="1">Uncharacterized protein</fullName>
    </submittedName>
</protein>
<organism evidence="1 2">
    <name type="scientific">Trifolium medium</name>
    <dbReference type="NCBI Taxonomy" id="97028"/>
    <lineage>
        <taxon>Eukaryota</taxon>
        <taxon>Viridiplantae</taxon>
        <taxon>Streptophyta</taxon>
        <taxon>Embryophyta</taxon>
        <taxon>Tracheophyta</taxon>
        <taxon>Spermatophyta</taxon>
        <taxon>Magnoliopsida</taxon>
        <taxon>eudicotyledons</taxon>
        <taxon>Gunneridae</taxon>
        <taxon>Pentapetalae</taxon>
        <taxon>rosids</taxon>
        <taxon>fabids</taxon>
        <taxon>Fabales</taxon>
        <taxon>Fabaceae</taxon>
        <taxon>Papilionoideae</taxon>
        <taxon>50 kb inversion clade</taxon>
        <taxon>NPAAA clade</taxon>
        <taxon>Hologalegina</taxon>
        <taxon>IRL clade</taxon>
        <taxon>Trifolieae</taxon>
        <taxon>Trifolium</taxon>
    </lineage>
</organism>
<evidence type="ECO:0000313" key="2">
    <source>
        <dbReference type="Proteomes" id="UP000265520"/>
    </source>
</evidence>
<keyword evidence="2" id="KW-1185">Reference proteome</keyword>
<feature type="non-terminal residue" evidence="1">
    <location>
        <position position="1"/>
    </location>
</feature>
<sequence>GGDYGCLCGGGVSSVERLCSAAARWWSGFLTAAAAK</sequence>